<evidence type="ECO:0000259" key="10">
    <source>
        <dbReference type="Pfam" id="PF07715"/>
    </source>
</evidence>
<dbReference type="Gene3D" id="2.40.170.20">
    <property type="entry name" value="TonB-dependent receptor, beta-barrel domain"/>
    <property type="match status" value="1"/>
</dbReference>
<dbReference type="PANTHER" id="PTHR30069">
    <property type="entry name" value="TONB-DEPENDENT OUTER MEMBRANE RECEPTOR"/>
    <property type="match status" value="1"/>
</dbReference>
<keyword evidence="5 9" id="KW-0732">Signal</keyword>
<evidence type="ECO:0000256" key="6">
    <source>
        <dbReference type="ARBA" id="ARBA00023136"/>
    </source>
</evidence>
<evidence type="ECO:0000313" key="12">
    <source>
        <dbReference type="Proteomes" id="UP000288227"/>
    </source>
</evidence>
<evidence type="ECO:0000256" key="3">
    <source>
        <dbReference type="ARBA" id="ARBA00022452"/>
    </source>
</evidence>
<sequence>MFKPFLGAVLIIAFASGFAKAQDLDSLLNVNAFTAESDLQKQLNQSTKVGSGFSLTTRETPGIVSVITREDLENSGARDITDVLRLIPGFDISQDLQFVQGVSLRGNWANEGKVLFLLDGQPMNDLLYQTVALGNRFLIETIERIEIIRGPGSAIYGGSAEYGVINIITRAASSLNGVAVFATGGLHSSAVGRSNAGVMLAQKNKDLSWDLTAYQGKAIASDGDYQDYFGESDPVNLTDLASSDPTNINLGIKYKDAYVRAVYDNFEVTDPTTEISYQSYFLEAGYAFKMNEKFTLAPKFQFQKQNPWDYDYYETPENDFNTDAQRVLGQLDANYDLSRRVNINMGALYFQDKGVDNLYEETLILKNYAFYTQALFKHRLANATLGFRFEKNNRYDGAFVPRMALTKKIENLHFKLLYSRAFRSPSIQNVKLDTTGALPEISDVFELEVGYQFTPEMLLSVNAFYLSTKDVLIYGFEETDVDFNEWYENYDKSGSRGLELIYSVRKALWYVNATYSFSEALAGNTVDKYIVTQTTRQYAGQLAHKFTLQANVYATKKLSVNASLIAGGKRFAYLSDLNGEGVVSEELPAYTLANIYLNYKNLLPGLNIGVGVYDLLNEKPAIAQAYNGEYAPLPGRSRELVLKLSYQLNFKSDEK</sequence>
<keyword evidence="3 8" id="KW-1134">Transmembrane beta strand</keyword>
<dbReference type="OrthoDB" id="9775095at2"/>
<comment type="caution">
    <text evidence="11">The sequence shown here is derived from an EMBL/GenBank/DDBJ whole genome shotgun (WGS) entry which is preliminary data.</text>
</comment>
<protein>
    <recommendedName>
        <fullName evidence="10">TonB-dependent receptor plug domain-containing protein</fullName>
    </recommendedName>
</protein>
<evidence type="ECO:0000256" key="7">
    <source>
        <dbReference type="ARBA" id="ARBA00023237"/>
    </source>
</evidence>
<dbReference type="GO" id="GO:0009279">
    <property type="term" value="C:cell outer membrane"/>
    <property type="evidence" value="ECO:0007669"/>
    <property type="project" value="UniProtKB-SubCell"/>
</dbReference>
<comment type="similarity">
    <text evidence="8">Belongs to the TonB-dependent receptor family.</text>
</comment>
<dbReference type="Gene3D" id="2.170.130.10">
    <property type="entry name" value="TonB-dependent receptor, plug domain"/>
    <property type="match status" value="1"/>
</dbReference>
<dbReference type="InterPro" id="IPR012910">
    <property type="entry name" value="Plug_dom"/>
</dbReference>
<evidence type="ECO:0000256" key="8">
    <source>
        <dbReference type="PROSITE-ProRule" id="PRU01360"/>
    </source>
</evidence>
<organism evidence="11 12">
    <name type="scientific">Chryseotalea sanaruensis</name>
    <dbReference type="NCBI Taxonomy" id="2482724"/>
    <lineage>
        <taxon>Bacteria</taxon>
        <taxon>Pseudomonadati</taxon>
        <taxon>Bacteroidota</taxon>
        <taxon>Cytophagia</taxon>
        <taxon>Cytophagales</taxon>
        <taxon>Chryseotaleaceae</taxon>
        <taxon>Chryseotalea</taxon>
    </lineage>
</organism>
<evidence type="ECO:0000313" key="11">
    <source>
        <dbReference type="EMBL" id="GCC52315.1"/>
    </source>
</evidence>
<reference evidence="11 12" key="1">
    <citation type="submission" date="2018-11" db="EMBL/GenBank/DDBJ databases">
        <title>Chryseotalea sanarue gen. nov., sp., nov., a member of the family Cytophagaceae, isolated from a brackish lake in Hamamatsu Japan.</title>
        <authorList>
            <person name="Maejima Y."/>
            <person name="Iino T."/>
            <person name="Muraguchi Y."/>
            <person name="Fukuda K."/>
            <person name="Ohkuma M."/>
            <person name="Moriuchi R."/>
            <person name="Dohra H."/>
            <person name="Kimbara K."/>
            <person name="Shintani M."/>
        </authorList>
    </citation>
    <scope>NUCLEOTIDE SEQUENCE [LARGE SCALE GENOMIC DNA]</scope>
    <source>
        <strain evidence="11 12">Ys</strain>
    </source>
</reference>
<feature type="chain" id="PRO_5019166111" description="TonB-dependent receptor plug domain-containing protein" evidence="9">
    <location>
        <begin position="22"/>
        <end position="655"/>
    </location>
</feature>
<dbReference type="GO" id="GO:0015344">
    <property type="term" value="F:siderophore uptake transmembrane transporter activity"/>
    <property type="evidence" value="ECO:0007669"/>
    <property type="project" value="TreeGrafter"/>
</dbReference>
<dbReference type="RefSeq" id="WP_127122953.1">
    <property type="nucleotide sequence ID" value="NZ_BHXQ01000004.1"/>
</dbReference>
<evidence type="ECO:0000256" key="4">
    <source>
        <dbReference type="ARBA" id="ARBA00022692"/>
    </source>
</evidence>
<dbReference type="Proteomes" id="UP000288227">
    <property type="component" value="Unassembled WGS sequence"/>
</dbReference>
<keyword evidence="7 8" id="KW-0998">Cell outer membrane</keyword>
<gene>
    <name evidence="11" type="ORF">SanaruYs_25510</name>
</gene>
<evidence type="ECO:0000256" key="1">
    <source>
        <dbReference type="ARBA" id="ARBA00004571"/>
    </source>
</evidence>
<dbReference type="EMBL" id="BHXQ01000004">
    <property type="protein sequence ID" value="GCC52315.1"/>
    <property type="molecule type" value="Genomic_DNA"/>
</dbReference>
<dbReference type="InterPro" id="IPR037066">
    <property type="entry name" value="Plug_dom_sf"/>
</dbReference>
<feature type="domain" description="TonB-dependent receptor plug" evidence="10">
    <location>
        <begin position="57"/>
        <end position="164"/>
    </location>
</feature>
<feature type="signal peptide" evidence="9">
    <location>
        <begin position="1"/>
        <end position="21"/>
    </location>
</feature>
<dbReference type="InterPro" id="IPR036942">
    <property type="entry name" value="Beta-barrel_TonB_sf"/>
</dbReference>
<evidence type="ECO:0000256" key="2">
    <source>
        <dbReference type="ARBA" id="ARBA00022448"/>
    </source>
</evidence>
<keyword evidence="4 8" id="KW-0812">Transmembrane</keyword>
<dbReference type="AlphaFoldDB" id="A0A401UBR3"/>
<keyword evidence="12" id="KW-1185">Reference proteome</keyword>
<comment type="subcellular location">
    <subcellularLocation>
        <location evidence="1 8">Cell outer membrane</location>
        <topology evidence="1 8">Multi-pass membrane protein</topology>
    </subcellularLocation>
</comment>
<evidence type="ECO:0000256" key="9">
    <source>
        <dbReference type="SAM" id="SignalP"/>
    </source>
</evidence>
<dbReference type="PROSITE" id="PS52016">
    <property type="entry name" value="TONB_DEPENDENT_REC_3"/>
    <property type="match status" value="1"/>
</dbReference>
<name>A0A401UBR3_9BACT</name>
<keyword evidence="6 8" id="KW-0472">Membrane</keyword>
<dbReference type="PANTHER" id="PTHR30069:SF29">
    <property type="entry name" value="HEMOGLOBIN AND HEMOGLOBIN-HAPTOGLOBIN-BINDING PROTEIN 1-RELATED"/>
    <property type="match status" value="1"/>
</dbReference>
<accession>A0A401UBR3</accession>
<evidence type="ECO:0000256" key="5">
    <source>
        <dbReference type="ARBA" id="ARBA00022729"/>
    </source>
</evidence>
<dbReference type="SUPFAM" id="SSF56935">
    <property type="entry name" value="Porins"/>
    <property type="match status" value="1"/>
</dbReference>
<dbReference type="GO" id="GO:0044718">
    <property type="term" value="P:siderophore transmembrane transport"/>
    <property type="evidence" value="ECO:0007669"/>
    <property type="project" value="TreeGrafter"/>
</dbReference>
<dbReference type="Pfam" id="PF07715">
    <property type="entry name" value="Plug"/>
    <property type="match status" value="1"/>
</dbReference>
<keyword evidence="2 8" id="KW-0813">Transport</keyword>
<proteinExistence type="inferred from homology"/>
<dbReference type="InterPro" id="IPR039426">
    <property type="entry name" value="TonB-dep_rcpt-like"/>
</dbReference>